<comment type="similarity">
    <text evidence="2">Belongs to the eukaryotic/archaeal RNase P protein component 1 family.</text>
</comment>
<dbReference type="GO" id="GO:0005634">
    <property type="term" value="C:nucleus"/>
    <property type="evidence" value="ECO:0007669"/>
    <property type="project" value="UniProtKB-SubCell"/>
</dbReference>
<keyword evidence="3" id="KW-0963">Cytoplasm</keyword>
<dbReference type="InterPro" id="IPR023538">
    <property type="entry name" value="RNP1"/>
</dbReference>
<dbReference type="GO" id="GO:0001682">
    <property type="term" value="P:tRNA 5'-leader removal"/>
    <property type="evidence" value="ECO:0007669"/>
    <property type="project" value="InterPro"/>
</dbReference>
<dbReference type="PANTHER" id="PTHR13348">
    <property type="entry name" value="RIBONUCLEASE P SUBUNIT P29"/>
    <property type="match status" value="1"/>
</dbReference>
<evidence type="ECO:0000256" key="1">
    <source>
        <dbReference type="ARBA" id="ARBA00004123"/>
    </source>
</evidence>
<comment type="subcellular location">
    <subcellularLocation>
        <location evidence="1">Nucleus</location>
    </subcellularLocation>
</comment>
<dbReference type="SMART" id="SM00538">
    <property type="entry name" value="POP4"/>
    <property type="match status" value="1"/>
</dbReference>
<evidence type="ECO:0000256" key="8">
    <source>
        <dbReference type="PIRNR" id="PIRNR027081"/>
    </source>
</evidence>
<dbReference type="GO" id="GO:0000172">
    <property type="term" value="C:ribonuclease MRP complex"/>
    <property type="evidence" value="ECO:0007669"/>
    <property type="project" value="InterPro"/>
</dbReference>
<dbReference type="HOGENOM" id="CLU_080488_0_0_1"/>
<dbReference type="InterPro" id="IPR016848">
    <property type="entry name" value="RNase_P/MRP_Rpp29-subunit"/>
</dbReference>
<dbReference type="GO" id="GO:0030677">
    <property type="term" value="C:ribonuclease P complex"/>
    <property type="evidence" value="ECO:0007669"/>
    <property type="project" value="InterPro"/>
</dbReference>
<dbReference type="Gene3D" id="2.30.30.210">
    <property type="entry name" value="Ribonuclease P/MRP, subunit p29"/>
    <property type="match status" value="1"/>
</dbReference>
<dbReference type="STRING" id="590646.G3B1N0"/>
<dbReference type="GO" id="GO:0004519">
    <property type="term" value="F:endonuclease activity"/>
    <property type="evidence" value="ECO:0007669"/>
    <property type="project" value="UniProtKB-KW"/>
</dbReference>
<dbReference type="KEGG" id="cten:18250225"/>
<evidence type="ECO:0000256" key="7">
    <source>
        <dbReference type="ARBA" id="ARBA00022801"/>
    </source>
</evidence>
<dbReference type="eggNOG" id="KOG4046">
    <property type="taxonomic scope" value="Eukaryota"/>
</dbReference>
<dbReference type="InterPro" id="IPR036980">
    <property type="entry name" value="RNase_P/MRP_Rpp29_sf"/>
</dbReference>
<sequence>MLEKNELERHLLSRCFSDREKIDELLETRYTFTGAQKPSLVLLPTKTEESKAKSLLHSEPTYIDEQLKKRKTNTRLEARTYLKTVKKNQDSLVRKIQEYNRLKLKTPKKPFPLSKLIVKFQIPTYEEFLPMNRLWNDYAQSLAFPEIKSPEDKLPNKQMILARLATAEYSGCLLTVLDSRNPNLLGLKGIVVYDTQYTFIICVERDEDEDATPAKQVGGFRFVPKKFTLFTFDLELPNQTEQDDKYLSFTLIGSRIDTRAVDRSTKKFKSHNVENIL</sequence>
<dbReference type="AlphaFoldDB" id="G3B1N0"/>
<keyword evidence="6" id="KW-0255">Endonuclease</keyword>
<keyword evidence="5" id="KW-0540">Nuclease</keyword>
<evidence type="ECO:0000256" key="6">
    <source>
        <dbReference type="ARBA" id="ARBA00022759"/>
    </source>
</evidence>
<evidence type="ECO:0000313" key="10">
    <source>
        <dbReference type="Proteomes" id="UP000000707"/>
    </source>
</evidence>
<dbReference type="EMBL" id="GL996515">
    <property type="protein sequence ID" value="EGV64488.1"/>
    <property type="molecule type" value="Genomic_DNA"/>
</dbReference>
<evidence type="ECO:0000313" key="9">
    <source>
        <dbReference type="EMBL" id="EGV64488.1"/>
    </source>
</evidence>
<keyword evidence="7" id="KW-0378">Hydrolase</keyword>
<organism evidence="10">
    <name type="scientific">Candida tenuis (strain ATCC 10573 / BCRC 21748 / CBS 615 / JCM 9827 / NBRC 10315 / NRRL Y-1498 / VKM Y-70)</name>
    <name type="common">Yeast</name>
    <name type="synonym">Yamadazyma tenuis</name>
    <dbReference type="NCBI Taxonomy" id="590646"/>
    <lineage>
        <taxon>Eukaryota</taxon>
        <taxon>Fungi</taxon>
        <taxon>Dikarya</taxon>
        <taxon>Ascomycota</taxon>
        <taxon>Saccharomycotina</taxon>
        <taxon>Pichiomycetes</taxon>
        <taxon>Debaryomycetaceae</taxon>
        <taxon>Yamadazyma</taxon>
    </lineage>
</organism>
<keyword evidence="4 8" id="KW-0819">tRNA processing</keyword>
<name>G3B1N0_CANTC</name>
<evidence type="ECO:0000256" key="4">
    <source>
        <dbReference type="ARBA" id="ARBA00022694"/>
    </source>
</evidence>
<evidence type="ECO:0000256" key="5">
    <source>
        <dbReference type="ARBA" id="ARBA00022722"/>
    </source>
</evidence>
<dbReference type="InterPro" id="IPR023534">
    <property type="entry name" value="Rof/RNase_P-like"/>
</dbReference>
<keyword evidence="8" id="KW-0539">Nucleus</keyword>
<dbReference type="GO" id="GO:0006364">
    <property type="term" value="P:rRNA processing"/>
    <property type="evidence" value="ECO:0007669"/>
    <property type="project" value="TreeGrafter"/>
</dbReference>
<proteinExistence type="inferred from homology"/>
<dbReference type="PIRSF" id="PIRSF027081">
    <property type="entry name" value="RNase_P/MRP_p29_subunit"/>
    <property type="match status" value="1"/>
</dbReference>
<reference evidence="9 10" key="1">
    <citation type="journal article" date="2011" name="Proc. Natl. Acad. Sci. U.S.A.">
        <title>Comparative genomics of xylose-fermenting fungi for enhanced biofuel production.</title>
        <authorList>
            <person name="Wohlbach D.J."/>
            <person name="Kuo A."/>
            <person name="Sato T.K."/>
            <person name="Potts K.M."/>
            <person name="Salamov A.A."/>
            <person name="LaButti K.M."/>
            <person name="Sun H."/>
            <person name="Clum A."/>
            <person name="Pangilinan J.L."/>
            <person name="Lindquist E.A."/>
            <person name="Lucas S."/>
            <person name="Lapidus A."/>
            <person name="Jin M."/>
            <person name="Gunawan C."/>
            <person name="Balan V."/>
            <person name="Dale B.E."/>
            <person name="Jeffries T.W."/>
            <person name="Zinkel R."/>
            <person name="Barry K.W."/>
            <person name="Grigoriev I.V."/>
            <person name="Gasch A.P."/>
        </authorList>
    </citation>
    <scope>NUCLEOTIDE SEQUENCE [LARGE SCALE GENOMIC DNA]</scope>
    <source>
        <strain evidence="10">ATCC 10573 / BCRC 21748 / CBS 615 / JCM 9827 / NBRC 10315 / NRRL Y-1498 / VKM Y-70</strain>
    </source>
</reference>
<dbReference type="GeneID" id="18250225"/>
<evidence type="ECO:0000256" key="3">
    <source>
        <dbReference type="ARBA" id="ARBA00022490"/>
    </source>
</evidence>
<dbReference type="Proteomes" id="UP000000707">
    <property type="component" value="Unassembled WGS sequence"/>
</dbReference>
<keyword evidence="10" id="KW-1185">Reference proteome</keyword>
<dbReference type="InterPro" id="IPR002730">
    <property type="entry name" value="Rpp29/RNP1"/>
</dbReference>
<dbReference type="GO" id="GO:0016787">
    <property type="term" value="F:hydrolase activity"/>
    <property type="evidence" value="ECO:0007669"/>
    <property type="project" value="UniProtKB-KW"/>
</dbReference>
<dbReference type="SUPFAM" id="SSF101744">
    <property type="entry name" value="Rof/RNase P subunit-like"/>
    <property type="match status" value="1"/>
</dbReference>
<dbReference type="HAMAP" id="MF_00754">
    <property type="entry name" value="RNase_P_1"/>
    <property type="match status" value="1"/>
</dbReference>
<accession>G3B1N0</accession>
<dbReference type="OrthoDB" id="203678at2759"/>
<protein>
    <recommendedName>
        <fullName evidence="8">Ribonuclease P protein subunit</fullName>
    </recommendedName>
</protein>
<dbReference type="Pfam" id="PF01868">
    <property type="entry name" value="RNase_P-MRP_p29"/>
    <property type="match status" value="1"/>
</dbReference>
<gene>
    <name evidence="9" type="ORF">CANTEDRAFT_92718</name>
</gene>
<evidence type="ECO:0000256" key="2">
    <source>
        <dbReference type="ARBA" id="ARBA00006181"/>
    </source>
</evidence>
<dbReference type="GO" id="GO:0033204">
    <property type="term" value="F:ribonuclease P RNA binding"/>
    <property type="evidence" value="ECO:0007669"/>
    <property type="project" value="InterPro"/>
</dbReference>
<dbReference type="PANTHER" id="PTHR13348:SF0">
    <property type="entry name" value="RIBONUCLEASE P PROTEIN SUBUNIT P29"/>
    <property type="match status" value="1"/>
</dbReference>